<dbReference type="PANTHER" id="PTHR11229:SF8">
    <property type="entry name" value="LARGE RIBOSOMAL SUBUNIT PROTEIN UL3M"/>
    <property type="match status" value="1"/>
</dbReference>
<evidence type="ECO:0000256" key="6">
    <source>
        <dbReference type="SAM" id="MobiDB-lite"/>
    </source>
</evidence>
<evidence type="ECO:0000256" key="4">
    <source>
        <dbReference type="ARBA" id="ARBA00035209"/>
    </source>
</evidence>
<dbReference type="SUPFAM" id="SSF50447">
    <property type="entry name" value="Translation proteins"/>
    <property type="match status" value="1"/>
</dbReference>
<organism evidence="7 8">
    <name type="scientific">Porites evermanni</name>
    <dbReference type="NCBI Taxonomy" id="104178"/>
    <lineage>
        <taxon>Eukaryota</taxon>
        <taxon>Metazoa</taxon>
        <taxon>Cnidaria</taxon>
        <taxon>Anthozoa</taxon>
        <taxon>Hexacorallia</taxon>
        <taxon>Scleractinia</taxon>
        <taxon>Fungiina</taxon>
        <taxon>Poritidae</taxon>
        <taxon>Porites</taxon>
    </lineage>
</organism>
<dbReference type="NCBIfam" id="TIGR03625">
    <property type="entry name" value="L3_bact"/>
    <property type="match status" value="1"/>
</dbReference>
<name>A0ABN8MF98_9CNID</name>
<dbReference type="EMBL" id="CALNXI010000372">
    <property type="protein sequence ID" value="CAH3025805.1"/>
    <property type="molecule type" value="Genomic_DNA"/>
</dbReference>
<dbReference type="InterPro" id="IPR009000">
    <property type="entry name" value="Transl_B-barrel_sf"/>
</dbReference>
<proteinExistence type="inferred from homology"/>
<reference evidence="7 8" key="1">
    <citation type="submission" date="2022-05" db="EMBL/GenBank/DDBJ databases">
        <authorList>
            <consortium name="Genoscope - CEA"/>
            <person name="William W."/>
        </authorList>
    </citation>
    <scope>NUCLEOTIDE SEQUENCE [LARGE SCALE GENOMIC DNA]</scope>
</reference>
<accession>A0ABN8MF98</accession>
<dbReference type="PANTHER" id="PTHR11229">
    <property type="entry name" value="50S RIBOSOMAL PROTEIN L3"/>
    <property type="match status" value="1"/>
</dbReference>
<evidence type="ECO:0000313" key="8">
    <source>
        <dbReference type="Proteomes" id="UP001159427"/>
    </source>
</evidence>
<evidence type="ECO:0000256" key="1">
    <source>
        <dbReference type="ARBA" id="ARBA00006540"/>
    </source>
</evidence>
<evidence type="ECO:0000256" key="5">
    <source>
        <dbReference type="ARBA" id="ARBA00035396"/>
    </source>
</evidence>
<keyword evidence="3" id="KW-0687">Ribonucleoprotein</keyword>
<dbReference type="Pfam" id="PF00297">
    <property type="entry name" value="Ribosomal_L3"/>
    <property type="match status" value="1"/>
</dbReference>
<feature type="region of interest" description="Disordered" evidence="6">
    <location>
        <begin position="261"/>
        <end position="288"/>
    </location>
</feature>
<dbReference type="InterPro" id="IPR000597">
    <property type="entry name" value="Ribosomal_uL3"/>
</dbReference>
<keyword evidence="8" id="KW-1185">Reference proteome</keyword>
<dbReference type="InterPro" id="IPR019927">
    <property type="entry name" value="Ribosomal_uL3_bac/org-type"/>
</dbReference>
<gene>
    <name evidence="7" type="ORF">PEVE_00027217</name>
</gene>
<keyword evidence="2" id="KW-0689">Ribosomal protein</keyword>
<evidence type="ECO:0000256" key="2">
    <source>
        <dbReference type="ARBA" id="ARBA00022980"/>
    </source>
</evidence>
<protein>
    <recommendedName>
        <fullName evidence="4">Large ribosomal subunit protein uL3m</fullName>
    </recommendedName>
    <alternativeName>
        <fullName evidence="5">39S ribosomal protein L3, mitochondrial</fullName>
    </alternativeName>
</protein>
<evidence type="ECO:0000313" key="7">
    <source>
        <dbReference type="EMBL" id="CAH3025805.1"/>
    </source>
</evidence>
<comment type="caution">
    <text evidence="7">The sequence shown here is derived from an EMBL/GenBank/DDBJ whole genome shotgun (WGS) entry which is preliminary data.</text>
</comment>
<comment type="similarity">
    <text evidence="1">Belongs to the universal ribosomal protein uL3 family.</text>
</comment>
<dbReference type="Gene3D" id="2.40.30.10">
    <property type="entry name" value="Translation factors"/>
    <property type="match status" value="2"/>
</dbReference>
<sequence>MAASRVPHCLKWTFQTFRILSTSYSPFNRIRTPYLNKSILRTIISAQKRLYCANAGSDDAETNGVQGSSPRNLLEVYQNDPSLLHGPRDALKPLTEEYVEKELQKSRGVRFRRPVKINPDKVGWTTGSKRVGTIGIKLGMSALWLKDGRRMPVTLLQMKDCQVVQARISREHGGNDHKTELQVGSLDETQLYKVKKAQFGHFKKYGVNPKKKMKSFLVTRNALLHPGTPLYAAHYYPGQFVKIQGITKDRGFQGVMKRWKMKGQPASHGQTKTHRKMGATGGGTDPGRIWPGKRMAGHMGNKNCTKFAVRILRINTKYNVLYIKGECPGEKGGFIVISDAWKKHDRPPPFPTYFPDPENPLPEDLYADDVQHFDQTIYFSKDKKSGRA</sequence>
<evidence type="ECO:0000256" key="3">
    <source>
        <dbReference type="ARBA" id="ARBA00023274"/>
    </source>
</evidence>
<dbReference type="Proteomes" id="UP001159427">
    <property type="component" value="Unassembled WGS sequence"/>
</dbReference>